<dbReference type="eggNOG" id="COG2207">
    <property type="taxonomic scope" value="Bacteria"/>
</dbReference>
<accession>A0A0H2YP80</accession>
<proteinExistence type="predicted"/>
<dbReference type="PANTHER" id="PTHR43280:SF28">
    <property type="entry name" value="HTH-TYPE TRANSCRIPTIONAL ACTIVATOR RHAS"/>
    <property type="match status" value="1"/>
</dbReference>
<evidence type="ECO:0000259" key="4">
    <source>
        <dbReference type="PROSITE" id="PS01124"/>
    </source>
</evidence>
<evidence type="ECO:0000256" key="3">
    <source>
        <dbReference type="ARBA" id="ARBA00023163"/>
    </source>
</evidence>
<dbReference type="STRING" id="195103.CPF_1237"/>
<name>A0A0H2YP80_CLOP1</name>
<dbReference type="SMART" id="SM00342">
    <property type="entry name" value="HTH_ARAC"/>
    <property type="match status" value="1"/>
</dbReference>
<dbReference type="KEGG" id="cpf:CPF_1237"/>
<dbReference type="HOGENOM" id="CLU_000445_88_3_9"/>
<dbReference type="Gene3D" id="1.10.10.60">
    <property type="entry name" value="Homeodomain-like"/>
    <property type="match status" value="2"/>
</dbReference>
<evidence type="ECO:0000256" key="1">
    <source>
        <dbReference type="ARBA" id="ARBA00023015"/>
    </source>
</evidence>
<dbReference type="EMBL" id="CP000246">
    <property type="protein sequence ID" value="ABG82635.1"/>
    <property type="molecule type" value="Genomic_DNA"/>
</dbReference>
<evidence type="ECO:0000313" key="6">
    <source>
        <dbReference type="Proteomes" id="UP000001823"/>
    </source>
</evidence>
<dbReference type="SUPFAM" id="SSF51215">
    <property type="entry name" value="Regulatory protein AraC"/>
    <property type="match status" value="1"/>
</dbReference>
<keyword evidence="6" id="KW-1185">Reference proteome</keyword>
<reference evidence="5 6" key="1">
    <citation type="journal article" date="2006" name="Genome Res.">
        <title>Skewed genomic variability in strains of the toxigenic bacterial pathogen, Clostridium perfringens.</title>
        <authorList>
            <person name="Myers G.S."/>
            <person name="Rasko D.A."/>
            <person name="Cheung J.K."/>
            <person name="Ravel J."/>
            <person name="Seshadri R."/>
            <person name="Deboy R.T."/>
            <person name="Ren Q."/>
            <person name="Varga J."/>
            <person name="Awad M.M."/>
            <person name="Brinkac L.M."/>
            <person name="Daugherty S.C."/>
            <person name="Haft D.H."/>
            <person name="Dodson R.J."/>
            <person name="Madupu R."/>
            <person name="Nelson W.C."/>
            <person name="Rosovitz M.J."/>
            <person name="Sullivan S.A."/>
            <person name="Khouri H."/>
            <person name="Dimitrov G.I."/>
            <person name="Watkins K.L."/>
            <person name="Mulligan S."/>
            <person name="Benton J."/>
            <person name="Radune D."/>
            <person name="Fisher D.J."/>
            <person name="Atkins H.S."/>
            <person name="Hiscox T."/>
            <person name="Jost B.H."/>
            <person name="Billington S.J."/>
            <person name="Songer J.G."/>
            <person name="McClane B.A."/>
            <person name="Titball R.W."/>
            <person name="Rood J.I."/>
            <person name="Melville S.B."/>
            <person name="Paulsen I.T."/>
        </authorList>
    </citation>
    <scope>NUCLEOTIDE SEQUENCE [LARGE SCALE GENOMIC DNA]</scope>
    <source>
        <strain evidence="6">ATCC 13124 / DSM 756 / JCM 1290 / NCIMB 6125 / NCTC 8237 / S 107 / Type A</strain>
    </source>
</reference>
<dbReference type="Proteomes" id="UP000001823">
    <property type="component" value="Chromosome"/>
</dbReference>
<organism evidence="5 6">
    <name type="scientific">Clostridium perfringens (strain ATCC 13124 / DSM 756 / JCM 1290 / NCIMB 6125 / NCTC 8237 / Type A)</name>
    <dbReference type="NCBI Taxonomy" id="195103"/>
    <lineage>
        <taxon>Bacteria</taxon>
        <taxon>Bacillati</taxon>
        <taxon>Bacillota</taxon>
        <taxon>Clostridia</taxon>
        <taxon>Eubacteriales</taxon>
        <taxon>Clostridiaceae</taxon>
        <taxon>Clostridium</taxon>
    </lineage>
</organism>
<sequence>MSNYIYENHFHRDPNFPVIFHCDILNKNKPSFLMHYHENIELLYFLDGHAKVVCDNKILQAKADDIIIINSKELHSIEKISDYCKYYCLIIDKDLLNDNLNNFDNFRFKNLIKDSFLKMKIEEINRELSNKNDYFKEFIKSDILQILIHIKRNHIEQNSSLIKIKDNNKILMVKEIINYLKENYKEQISIDHICNHVAFSKYYTCRTFKEVTGQTILDYINHIRCINARNLILYNGYTISESAYKSGFNNLSYFSKTYKKYIGLLPSEEKIT</sequence>
<dbReference type="SUPFAM" id="SSF46689">
    <property type="entry name" value="Homeodomain-like"/>
    <property type="match status" value="2"/>
</dbReference>
<dbReference type="PROSITE" id="PS01124">
    <property type="entry name" value="HTH_ARAC_FAMILY_2"/>
    <property type="match status" value="1"/>
</dbReference>
<dbReference type="PANTHER" id="PTHR43280">
    <property type="entry name" value="ARAC-FAMILY TRANSCRIPTIONAL REGULATOR"/>
    <property type="match status" value="1"/>
</dbReference>
<dbReference type="PaxDb" id="195103-CPF_1237"/>
<dbReference type="Pfam" id="PF12833">
    <property type="entry name" value="HTH_18"/>
    <property type="match status" value="1"/>
</dbReference>
<evidence type="ECO:0000256" key="2">
    <source>
        <dbReference type="ARBA" id="ARBA00023125"/>
    </source>
</evidence>
<dbReference type="GO" id="GO:0003700">
    <property type="term" value="F:DNA-binding transcription factor activity"/>
    <property type="evidence" value="ECO:0007669"/>
    <property type="project" value="InterPro"/>
</dbReference>
<dbReference type="InterPro" id="IPR018060">
    <property type="entry name" value="HTH_AraC"/>
</dbReference>
<dbReference type="AlphaFoldDB" id="A0A0H2YP80"/>
<dbReference type="RefSeq" id="WP_011590622.1">
    <property type="nucleotide sequence ID" value="NC_008261.1"/>
</dbReference>
<evidence type="ECO:0000313" key="5">
    <source>
        <dbReference type="EMBL" id="ABG82635.1"/>
    </source>
</evidence>
<keyword evidence="1" id="KW-0805">Transcription regulation</keyword>
<dbReference type="InterPro" id="IPR014710">
    <property type="entry name" value="RmlC-like_jellyroll"/>
</dbReference>
<dbReference type="InterPro" id="IPR037923">
    <property type="entry name" value="HTH-like"/>
</dbReference>
<keyword evidence="3" id="KW-0804">Transcription</keyword>
<dbReference type="InterPro" id="IPR003313">
    <property type="entry name" value="AraC-bd"/>
</dbReference>
<dbReference type="Gene3D" id="2.60.120.10">
    <property type="entry name" value="Jelly Rolls"/>
    <property type="match status" value="1"/>
</dbReference>
<dbReference type="InterPro" id="IPR009057">
    <property type="entry name" value="Homeodomain-like_sf"/>
</dbReference>
<dbReference type="Pfam" id="PF02311">
    <property type="entry name" value="AraC_binding"/>
    <property type="match status" value="1"/>
</dbReference>
<dbReference type="GO" id="GO:0043565">
    <property type="term" value="F:sequence-specific DNA binding"/>
    <property type="evidence" value="ECO:0007669"/>
    <property type="project" value="InterPro"/>
</dbReference>
<protein>
    <submittedName>
        <fullName evidence="5">Transcriptional regulator, AraC family</fullName>
    </submittedName>
</protein>
<gene>
    <name evidence="5" type="ordered locus">CPF_1237</name>
</gene>
<keyword evidence="2" id="KW-0238">DNA-binding</keyword>
<feature type="domain" description="HTH araC/xylS-type" evidence="4">
    <location>
        <begin position="174"/>
        <end position="272"/>
    </location>
</feature>